<evidence type="ECO:0000313" key="1">
    <source>
        <dbReference type="EMBL" id="KAG0570813.1"/>
    </source>
</evidence>
<dbReference type="EMBL" id="CM026427">
    <property type="protein sequence ID" value="KAG0570813.1"/>
    <property type="molecule type" value="Genomic_DNA"/>
</dbReference>
<dbReference type="Proteomes" id="UP000822688">
    <property type="component" value="Chromosome 6"/>
</dbReference>
<comment type="caution">
    <text evidence="1">The sequence shown here is derived from an EMBL/GenBank/DDBJ whole genome shotgun (WGS) entry which is preliminary data.</text>
</comment>
<accession>A0A8T0HJ47</accession>
<name>A0A8T0HJ47_CERPU</name>
<dbReference type="AlphaFoldDB" id="A0A8T0HJ47"/>
<proteinExistence type="predicted"/>
<reference evidence="1 2" key="1">
    <citation type="submission" date="2020-06" db="EMBL/GenBank/DDBJ databases">
        <title>WGS assembly of Ceratodon purpureus strain R40.</title>
        <authorList>
            <person name="Carey S.B."/>
            <person name="Jenkins J."/>
            <person name="Shu S."/>
            <person name="Lovell J.T."/>
            <person name="Sreedasyam A."/>
            <person name="Maumus F."/>
            <person name="Tiley G.P."/>
            <person name="Fernandez-Pozo N."/>
            <person name="Barry K."/>
            <person name="Chen C."/>
            <person name="Wang M."/>
            <person name="Lipzen A."/>
            <person name="Daum C."/>
            <person name="Saski C.A."/>
            <person name="Payton A.C."/>
            <person name="Mcbreen J.C."/>
            <person name="Conrad R.E."/>
            <person name="Kollar L.M."/>
            <person name="Olsson S."/>
            <person name="Huttunen S."/>
            <person name="Landis J.B."/>
            <person name="Wickett N.J."/>
            <person name="Johnson M.G."/>
            <person name="Rensing S.A."/>
            <person name="Grimwood J."/>
            <person name="Schmutz J."/>
            <person name="Mcdaniel S.F."/>
        </authorList>
    </citation>
    <scope>NUCLEOTIDE SEQUENCE [LARGE SCALE GENOMIC DNA]</scope>
    <source>
        <strain evidence="1 2">R40</strain>
    </source>
</reference>
<gene>
    <name evidence="1" type="ORF">KC19_6G189200</name>
</gene>
<sequence>MWHCSLPKLAHNPPKLAHSPLKLSHSHPKLTHNYPKLTHSHSKVLCITQNATLMHAVRATACFGFSNLGHT</sequence>
<organism evidence="1 2">
    <name type="scientific">Ceratodon purpureus</name>
    <name type="common">Fire moss</name>
    <name type="synonym">Dicranum purpureum</name>
    <dbReference type="NCBI Taxonomy" id="3225"/>
    <lineage>
        <taxon>Eukaryota</taxon>
        <taxon>Viridiplantae</taxon>
        <taxon>Streptophyta</taxon>
        <taxon>Embryophyta</taxon>
        <taxon>Bryophyta</taxon>
        <taxon>Bryophytina</taxon>
        <taxon>Bryopsida</taxon>
        <taxon>Dicranidae</taxon>
        <taxon>Pseudoditrichales</taxon>
        <taxon>Ditrichaceae</taxon>
        <taxon>Ceratodon</taxon>
    </lineage>
</organism>
<evidence type="ECO:0000313" key="2">
    <source>
        <dbReference type="Proteomes" id="UP000822688"/>
    </source>
</evidence>
<keyword evidence="2" id="KW-1185">Reference proteome</keyword>
<protein>
    <submittedName>
        <fullName evidence="1">Uncharacterized protein</fullName>
    </submittedName>
</protein>